<reference evidence="2" key="1">
    <citation type="submission" date="2016-10" db="EMBL/GenBank/DDBJ databases">
        <authorList>
            <person name="Varghese N."/>
            <person name="Submissions S."/>
        </authorList>
    </citation>
    <scope>NUCLEOTIDE SEQUENCE [LARGE SCALE GENOMIC DNA]</scope>
    <source>
        <strain evidence="2">DSM 44654</strain>
    </source>
</reference>
<sequence>MSRTEATRAGRVGRAWREVSSRVYAEETHCWICGDYVDPRLHPRHPRARSADHLIQLSHGGHPTRRAGLRLAHLGCNSARGNRLRAVALGDCACQHGRPCAPLASHQPRGYVAVDASSV</sequence>
<dbReference type="Gene3D" id="1.10.30.50">
    <property type="match status" value="1"/>
</dbReference>
<name>A0A1H5R7T8_9PSEU</name>
<dbReference type="AlphaFoldDB" id="A0A1H5R7T8"/>
<evidence type="ECO:0000313" key="1">
    <source>
        <dbReference type="EMBL" id="SEF34379.1"/>
    </source>
</evidence>
<evidence type="ECO:0008006" key="3">
    <source>
        <dbReference type="Google" id="ProtNLM"/>
    </source>
</evidence>
<protein>
    <recommendedName>
        <fullName evidence="3">HNH endonuclease</fullName>
    </recommendedName>
</protein>
<organism evidence="1 2">
    <name type="scientific">Amycolatopsis pretoriensis</name>
    <dbReference type="NCBI Taxonomy" id="218821"/>
    <lineage>
        <taxon>Bacteria</taxon>
        <taxon>Bacillati</taxon>
        <taxon>Actinomycetota</taxon>
        <taxon>Actinomycetes</taxon>
        <taxon>Pseudonocardiales</taxon>
        <taxon>Pseudonocardiaceae</taxon>
        <taxon>Amycolatopsis</taxon>
    </lineage>
</organism>
<keyword evidence="2" id="KW-1185">Reference proteome</keyword>
<gene>
    <name evidence="1" type="ORF">SAMN05421837_107350</name>
</gene>
<dbReference type="Proteomes" id="UP000198878">
    <property type="component" value="Unassembled WGS sequence"/>
</dbReference>
<accession>A0A1H5R7T8</accession>
<dbReference type="RefSeq" id="WP_091389778.1">
    <property type="nucleotide sequence ID" value="NZ_FNUJ01000007.1"/>
</dbReference>
<dbReference type="STRING" id="218821.SAMN05421837_107350"/>
<proteinExistence type="predicted"/>
<evidence type="ECO:0000313" key="2">
    <source>
        <dbReference type="Proteomes" id="UP000198878"/>
    </source>
</evidence>
<dbReference type="EMBL" id="FNUJ01000007">
    <property type="protein sequence ID" value="SEF34379.1"/>
    <property type="molecule type" value="Genomic_DNA"/>
</dbReference>